<accession>A0ABP5JFN2</accession>
<keyword evidence="2" id="KW-0472">Membrane</keyword>
<proteinExistence type="predicted"/>
<comment type="caution">
    <text evidence="3">The sequence shown here is derived from an EMBL/GenBank/DDBJ whole genome shotgun (WGS) entry which is preliminary data.</text>
</comment>
<dbReference type="RefSeq" id="WP_344301844.1">
    <property type="nucleotide sequence ID" value="NZ_BAAAQQ010000002.1"/>
</dbReference>
<evidence type="ECO:0000256" key="2">
    <source>
        <dbReference type="SAM" id="Phobius"/>
    </source>
</evidence>
<sequence length="272" mass="30096">MPVYVNRSIVSWALGVAGASLVVKILLHHVFRFEPVDQTSVHNALVSSAIFVLGFVLVATISDYKESERIPGDFAGNVEDLFNDAAELRKAYDFDLEPFRRNLVALLDSFRHGTREGRRESRRLMGDLHTTFGQMNAAGVPPNYVTKLKQQEAVLMTQLSRVNYIQRVQFIPSAMLLVRLITATIIVILLLTEVDSFAGGALIVATFTFLLVYLQRLIQVVSVPFQDEGHTRDDVSLFLVREAAAYLESKAPSTGQRDTGEDGAAGGEEPLL</sequence>
<feature type="transmembrane region" description="Helical" evidence="2">
    <location>
        <begin position="197"/>
        <end position="214"/>
    </location>
</feature>
<evidence type="ECO:0008006" key="5">
    <source>
        <dbReference type="Google" id="ProtNLM"/>
    </source>
</evidence>
<keyword evidence="2" id="KW-0812">Transmembrane</keyword>
<name>A0ABP5JFN2_9ACTN</name>
<dbReference type="EMBL" id="BAAAQQ010000002">
    <property type="protein sequence ID" value="GAA2114580.1"/>
    <property type="molecule type" value="Genomic_DNA"/>
</dbReference>
<evidence type="ECO:0000313" key="4">
    <source>
        <dbReference type="Proteomes" id="UP001500575"/>
    </source>
</evidence>
<reference evidence="4" key="1">
    <citation type="journal article" date="2019" name="Int. J. Syst. Evol. Microbiol.">
        <title>The Global Catalogue of Microorganisms (GCM) 10K type strain sequencing project: providing services to taxonomists for standard genome sequencing and annotation.</title>
        <authorList>
            <consortium name="The Broad Institute Genomics Platform"/>
            <consortium name="The Broad Institute Genome Sequencing Center for Infectious Disease"/>
            <person name="Wu L."/>
            <person name="Ma J."/>
        </authorList>
    </citation>
    <scope>NUCLEOTIDE SEQUENCE [LARGE SCALE GENOMIC DNA]</scope>
    <source>
        <strain evidence="4">JCM 16021</strain>
    </source>
</reference>
<feature type="transmembrane region" description="Helical" evidence="2">
    <location>
        <begin position="12"/>
        <end position="31"/>
    </location>
</feature>
<feature type="transmembrane region" description="Helical" evidence="2">
    <location>
        <begin position="43"/>
        <end position="61"/>
    </location>
</feature>
<gene>
    <name evidence="3" type="ORF">GCM10009843_03210</name>
</gene>
<protein>
    <recommendedName>
        <fullName evidence="5">DUF4239 domain-containing protein</fullName>
    </recommendedName>
</protein>
<evidence type="ECO:0000313" key="3">
    <source>
        <dbReference type="EMBL" id="GAA2114580.1"/>
    </source>
</evidence>
<organism evidence="3 4">
    <name type="scientific">Nocardioides bigeumensis</name>
    <dbReference type="NCBI Taxonomy" id="433657"/>
    <lineage>
        <taxon>Bacteria</taxon>
        <taxon>Bacillati</taxon>
        <taxon>Actinomycetota</taxon>
        <taxon>Actinomycetes</taxon>
        <taxon>Propionibacteriales</taxon>
        <taxon>Nocardioidaceae</taxon>
        <taxon>Nocardioides</taxon>
    </lineage>
</organism>
<feature type="region of interest" description="Disordered" evidence="1">
    <location>
        <begin position="250"/>
        <end position="272"/>
    </location>
</feature>
<dbReference type="Proteomes" id="UP001500575">
    <property type="component" value="Unassembled WGS sequence"/>
</dbReference>
<feature type="transmembrane region" description="Helical" evidence="2">
    <location>
        <begin position="170"/>
        <end position="191"/>
    </location>
</feature>
<evidence type="ECO:0000256" key="1">
    <source>
        <dbReference type="SAM" id="MobiDB-lite"/>
    </source>
</evidence>
<keyword evidence="2" id="KW-1133">Transmembrane helix</keyword>
<keyword evidence="4" id="KW-1185">Reference proteome</keyword>